<comment type="function">
    <text evidence="10">DNA-binding protein that plays a critical role in nucleoid compaction, genome replication and DNA replication and transcription. Binds to both ssDNA and dsDNA with a binding site covering about 15 nucleotides. Displays DNA-supercoiling activity only when associated with the viral DNA topoisomerase 2.</text>
</comment>
<evidence type="ECO:0000256" key="9">
    <source>
        <dbReference type="ARBA" id="ARBA00033227"/>
    </source>
</evidence>
<comment type="caution">
    <text evidence="12">The sequence shown here is derived from an EMBL/GenBank/DDBJ whole genome shotgun (WGS) entry which is preliminary data.</text>
</comment>
<dbReference type="SUPFAM" id="SSF47729">
    <property type="entry name" value="IHF-like DNA-binding proteins"/>
    <property type="match status" value="1"/>
</dbReference>
<dbReference type="Pfam" id="PF18291">
    <property type="entry name" value="HU-HIG"/>
    <property type="match status" value="1"/>
</dbReference>
<dbReference type="Gene3D" id="4.10.520.10">
    <property type="entry name" value="IHF-like DNA-binding proteins"/>
    <property type="match status" value="1"/>
</dbReference>
<evidence type="ECO:0000256" key="10">
    <source>
        <dbReference type="ARBA" id="ARBA00046140"/>
    </source>
</evidence>
<evidence type="ECO:0000256" key="3">
    <source>
        <dbReference type="ARBA" id="ARBA00011738"/>
    </source>
</evidence>
<evidence type="ECO:0000256" key="6">
    <source>
        <dbReference type="ARBA" id="ARBA00022921"/>
    </source>
</evidence>
<evidence type="ECO:0000313" key="13">
    <source>
        <dbReference type="Proteomes" id="UP000236725"/>
    </source>
</evidence>
<dbReference type="PANTHER" id="PTHR33175">
    <property type="entry name" value="DNA-BINDING PROTEIN HU"/>
    <property type="match status" value="1"/>
</dbReference>
<evidence type="ECO:0000256" key="8">
    <source>
        <dbReference type="ARBA" id="ARBA00033120"/>
    </source>
</evidence>
<comment type="subunit">
    <text evidence="3">Homodimer.</text>
</comment>
<dbReference type="AlphaFoldDB" id="A0A8G2BYT6"/>
<keyword evidence="7 12" id="KW-0238">DNA-binding</keyword>
<proteinExistence type="inferred from homology"/>
<comment type="subcellular location">
    <subcellularLocation>
        <location evidence="1">Virion</location>
    </subcellularLocation>
</comment>
<gene>
    <name evidence="12" type="ORF">SAMN05444001_12310</name>
</gene>
<comment type="similarity">
    <text evidence="2">Belongs to the bacterial histone-like protein family.</text>
</comment>
<sequence>MCAKYSFYKKPPRKENPESSELYAKVVGCKSVGTDRLAQEISANSSFSSADVKGILSALSERLIFHLKYGENVELEGIGHFGVTLKCPKGVVNPKQIRAESIAFNNVSFRCSKQLKNKLKALPLERADNLPKREQFPDEIRREHILSEIKEKQFLSSTDCMIINQCSRYQALKDLNHLLEQGQIMRIGRGKQRYYGMKKI</sequence>
<dbReference type="GO" id="GO:0006260">
    <property type="term" value="P:DNA replication"/>
    <property type="evidence" value="ECO:0007669"/>
    <property type="project" value="UniProtKB-KW"/>
</dbReference>
<protein>
    <recommendedName>
        <fullName evidence="4">Viral histone-like protein</fullName>
    </recommendedName>
    <alternativeName>
        <fullName evidence="9">DNA-binding protein pA104R</fullName>
    </alternativeName>
    <alternativeName>
        <fullName evidence="8">pA104R</fullName>
    </alternativeName>
</protein>
<evidence type="ECO:0000313" key="12">
    <source>
        <dbReference type="EMBL" id="SEG24096.1"/>
    </source>
</evidence>
<evidence type="ECO:0000259" key="11">
    <source>
        <dbReference type="Pfam" id="PF18291"/>
    </source>
</evidence>
<organism evidence="12 13">
    <name type="scientific">Parabacteroides chinchillae</name>
    <dbReference type="NCBI Taxonomy" id="871327"/>
    <lineage>
        <taxon>Bacteria</taxon>
        <taxon>Pseudomonadati</taxon>
        <taxon>Bacteroidota</taxon>
        <taxon>Bacteroidia</taxon>
        <taxon>Bacteroidales</taxon>
        <taxon>Tannerellaceae</taxon>
        <taxon>Parabacteroides</taxon>
    </lineage>
</organism>
<name>A0A8G2BYT6_9BACT</name>
<keyword evidence="5" id="KW-0235">DNA replication</keyword>
<dbReference type="GO" id="GO:0030527">
    <property type="term" value="F:structural constituent of chromatin"/>
    <property type="evidence" value="ECO:0007669"/>
    <property type="project" value="InterPro"/>
</dbReference>
<feature type="domain" description="HU" evidence="11">
    <location>
        <begin position="1"/>
        <end position="126"/>
    </location>
</feature>
<dbReference type="InterPro" id="IPR041607">
    <property type="entry name" value="HU-HIG"/>
</dbReference>
<evidence type="ECO:0000256" key="2">
    <source>
        <dbReference type="ARBA" id="ARBA00010529"/>
    </source>
</evidence>
<keyword evidence="6" id="KW-0426">Late protein</keyword>
<evidence type="ECO:0000256" key="4">
    <source>
        <dbReference type="ARBA" id="ARBA00016145"/>
    </source>
</evidence>
<dbReference type="PANTHER" id="PTHR33175:SF13">
    <property type="entry name" value="HISTONE-LIKE PROTEIN"/>
    <property type="match status" value="1"/>
</dbReference>
<dbReference type="InterPro" id="IPR010992">
    <property type="entry name" value="IHF-like_DNA-bd_dom_sf"/>
</dbReference>
<accession>A0A8G2BYT6</accession>
<evidence type="ECO:0000256" key="5">
    <source>
        <dbReference type="ARBA" id="ARBA00022705"/>
    </source>
</evidence>
<evidence type="ECO:0000256" key="7">
    <source>
        <dbReference type="ARBA" id="ARBA00023125"/>
    </source>
</evidence>
<evidence type="ECO:0000256" key="1">
    <source>
        <dbReference type="ARBA" id="ARBA00004328"/>
    </source>
</evidence>
<dbReference type="NCBIfam" id="TIGR01201">
    <property type="entry name" value="HU_rel"/>
    <property type="match status" value="1"/>
</dbReference>
<dbReference type="RefSeq" id="WP_103984318.1">
    <property type="nucleotide sequence ID" value="NZ_FNVS01000023.1"/>
</dbReference>
<dbReference type="EMBL" id="FNVS01000023">
    <property type="protein sequence ID" value="SEG24096.1"/>
    <property type="molecule type" value="Genomic_DNA"/>
</dbReference>
<dbReference type="GO" id="GO:0005829">
    <property type="term" value="C:cytosol"/>
    <property type="evidence" value="ECO:0007669"/>
    <property type="project" value="TreeGrafter"/>
</dbReference>
<dbReference type="InterPro" id="IPR000119">
    <property type="entry name" value="Hist_DNA-bd"/>
</dbReference>
<dbReference type="InterPro" id="IPR036388">
    <property type="entry name" value="WH-like_DNA-bd_sf"/>
</dbReference>
<dbReference type="GO" id="GO:0003677">
    <property type="term" value="F:DNA binding"/>
    <property type="evidence" value="ECO:0007669"/>
    <property type="project" value="UniProtKB-KW"/>
</dbReference>
<dbReference type="Gene3D" id="1.10.10.10">
    <property type="entry name" value="Winged helix-like DNA-binding domain superfamily/Winged helix DNA-binding domain"/>
    <property type="match status" value="1"/>
</dbReference>
<dbReference type="InterPro" id="IPR005902">
    <property type="entry name" value="HU_DNA-bd_put"/>
</dbReference>
<reference evidence="12 13" key="1">
    <citation type="submission" date="2016-10" db="EMBL/GenBank/DDBJ databases">
        <authorList>
            <person name="Varghese N."/>
            <person name="Submissions S."/>
        </authorList>
    </citation>
    <scope>NUCLEOTIDE SEQUENCE [LARGE SCALE GENOMIC DNA]</scope>
    <source>
        <strain evidence="12 13">DSM 29073</strain>
    </source>
</reference>
<dbReference type="Proteomes" id="UP000236725">
    <property type="component" value="Unassembled WGS sequence"/>
</dbReference>
<keyword evidence="13" id="KW-1185">Reference proteome</keyword>